<proteinExistence type="predicted"/>
<organism evidence="2 4">
    <name type="scientific">Kaistella antarctica</name>
    <dbReference type="NCBI Taxonomy" id="266748"/>
    <lineage>
        <taxon>Bacteria</taxon>
        <taxon>Pseudomonadati</taxon>
        <taxon>Bacteroidota</taxon>
        <taxon>Flavobacteriia</taxon>
        <taxon>Flavobacteriales</taxon>
        <taxon>Weeksellaceae</taxon>
        <taxon>Chryseobacterium group</taxon>
        <taxon>Kaistella</taxon>
    </lineage>
</organism>
<name>A0A3S4YKR8_9FLAO</name>
<protein>
    <submittedName>
        <fullName evidence="1">Nucleotide pyrophosphohydrolase</fullName>
    </submittedName>
    <submittedName>
        <fullName evidence="2">dUTPase</fullName>
    </submittedName>
</protein>
<dbReference type="PIRSF" id="PIRSF029826">
    <property type="entry name" value="UCP029826_pph"/>
    <property type="match status" value="1"/>
</dbReference>
<reference evidence="1 3" key="1">
    <citation type="submission" date="2014-07" db="EMBL/GenBank/DDBJ databases">
        <authorList>
            <person name="Pisani N.G."/>
            <person name="Newman J.D."/>
        </authorList>
    </citation>
    <scope>NUCLEOTIDE SEQUENCE [LARGE SCALE GENOMIC DNA]</scope>
    <source>
        <strain evidence="1 3">LMG 24720</strain>
    </source>
</reference>
<evidence type="ECO:0000313" key="4">
    <source>
        <dbReference type="Proteomes" id="UP000270036"/>
    </source>
</evidence>
<dbReference type="Gene3D" id="1.10.287.1080">
    <property type="entry name" value="MazG-like"/>
    <property type="match status" value="1"/>
</dbReference>
<dbReference type="EMBL" id="JPEP01000002">
    <property type="protein sequence ID" value="KEY17963.1"/>
    <property type="molecule type" value="Genomic_DNA"/>
</dbReference>
<evidence type="ECO:0000313" key="3">
    <source>
        <dbReference type="Proteomes" id="UP000028349"/>
    </source>
</evidence>
<dbReference type="Proteomes" id="UP000270036">
    <property type="component" value="Chromosome"/>
</dbReference>
<dbReference type="PANTHER" id="PTHR46523:SF1">
    <property type="entry name" value="DCTP PYROPHOSPHATASE 1"/>
    <property type="match status" value="1"/>
</dbReference>
<evidence type="ECO:0000313" key="1">
    <source>
        <dbReference type="EMBL" id="KEY17963.1"/>
    </source>
</evidence>
<sequence length="109" mass="12833">MSELKDLINKIRKFNKERDWEQFHNPKDLAIALNIETSELLELFLWKRDSDVDVEKVKEELADIFTFALNIADKFNLDVTEIIEQKMALNAKKYPIDKAKGTSKKYNDL</sequence>
<dbReference type="OrthoDB" id="9791898at2"/>
<dbReference type="InterPro" id="IPR025984">
    <property type="entry name" value="DCTPP"/>
</dbReference>
<reference evidence="2 4" key="2">
    <citation type="submission" date="2018-12" db="EMBL/GenBank/DDBJ databases">
        <authorList>
            <consortium name="Pathogen Informatics"/>
        </authorList>
    </citation>
    <scope>NUCLEOTIDE SEQUENCE [LARGE SCALE GENOMIC DNA]</scope>
    <source>
        <strain evidence="2 4">NCTC13489</strain>
    </source>
</reference>
<dbReference type="EMBL" id="LR134441">
    <property type="protein sequence ID" value="VEI00396.1"/>
    <property type="molecule type" value="Genomic_DNA"/>
</dbReference>
<dbReference type="SUPFAM" id="SSF101386">
    <property type="entry name" value="all-alpha NTP pyrophosphatases"/>
    <property type="match status" value="1"/>
</dbReference>
<accession>A0A3S4YKR8</accession>
<dbReference type="RefSeq" id="WP_034717923.1">
    <property type="nucleotide sequence ID" value="NZ_FOIX01000001.1"/>
</dbReference>
<dbReference type="KEGG" id="cant:NCTC13489_02092"/>
<evidence type="ECO:0000313" key="2">
    <source>
        <dbReference type="EMBL" id="VEI00396.1"/>
    </source>
</evidence>
<keyword evidence="3" id="KW-1185">Reference proteome</keyword>
<dbReference type="CDD" id="cd11537">
    <property type="entry name" value="NTP-PPase_RS21-C6_like"/>
    <property type="match status" value="1"/>
</dbReference>
<dbReference type="GO" id="GO:0047429">
    <property type="term" value="F:nucleoside triphosphate diphosphatase activity"/>
    <property type="evidence" value="ECO:0007669"/>
    <property type="project" value="InterPro"/>
</dbReference>
<dbReference type="AlphaFoldDB" id="A0A3S4YKR8"/>
<dbReference type="Proteomes" id="UP000028349">
    <property type="component" value="Unassembled WGS sequence"/>
</dbReference>
<dbReference type="STRING" id="266748.HY04_05390"/>
<dbReference type="Pfam" id="PF12643">
    <property type="entry name" value="MazG-like"/>
    <property type="match status" value="1"/>
</dbReference>
<dbReference type="GO" id="GO:0009143">
    <property type="term" value="P:nucleoside triphosphate catabolic process"/>
    <property type="evidence" value="ECO:0007669"/>
    <property type="project" value="InterPro"/>
</dbReference>
<dbReference type="PANTHER" id="PTHR46523">
    <property type="entry name" value="DCTP PYROPHOSPHATASE 1"/>
    <property type="match status" value="1"/>
</dbReference>
<dbReference type="InterPro" id="IPR052555">
    <property type="entry name" value="dCTP_Pyrophosphatase"/>
</dbReference>
<gene>
    <name evidence="1" type="ORF">HY04_05390</name>
    <name evidence="2" type="ORF">NCTC13489_02092</name>
</gene>